<feature type="transmembrane region" description="Helical" evidence="1">
    <location>
        <begin position="85"/>
        <end position="105"/>
    </location>
</feature>
<evidence type="ECO:0000313" key="2">
    <source>
        <dbReference type="EMBL" id="KAI5394491.1"/>
    </source>
</evidence>
<dbReference type="AlphaFoldDB" id="A0A9D5A441"/>
<feature type="non-terminal residue" evidence="2">
    <location>
        <position position="1"/>
    </location>
</feature>
<protein>
    <submittedName>
        <fullName evidence="2">Uncharacterized protein</fullName>
    </submittedName>
</protein>
<keyword evidence="1" id="KW-1133">Transmembrane helix</keyword>
<proteinExistence type="predicted"/>
<name>A0A9D5A441_PEA</name>
<keyword evidence="1" id="KW-0472">Membrane</keyword>
<sequence>SLSELGLEDGCRIEYMYLTSWDLQDGNNSNISCTDIRRMMLYGFELSWSNGLCEDGWFLYLDDNSQYRCIQDGNLLQTTQPFSKLNLLSTLVIFFTIVISNTLLII</sequence>
<gene>
    <name evidence="2" type="ORF">KIW84_061233</name>
</gene>
<dbReference type="Gramene" id="Psat06G0123300-T2">
    <property type="protein sequence ID" value="KAI5394491.1"/>
    <property type="gene ID" value="KIW84_061233"/>
</dbReference>
<accession>A0A9D5A441</accession>
<keyword evidence="1" id="KW-0812">Transmembrane</keyword>
<evidence type="ECO:0000256" key="1">
    <source>
        <dbReference type="SAM" id="Phobius"/>
    </source>
</evidence>
<dbReference type="EMBL" id="JAMSHJ010000006">
    <property type="protein sequence ID" value="KAI5394491.1"/>
    <property type="molecule type" value="Genomic_DNA"/>
</dbReference>
<dbReference type="Proteomes" id="UP001058974">
    <property type="component" value="Chromosome 6"/>
</dbReference>
<organism evidence="2 3">
    <name type="scientific">Pisum sativum</name>
    <name type="common">Garden pea</name>
    <name type="synonym">Lathyrus oleraceus</name>
    <dbReference type="NCBI Taxonomy" id="3888"/>
    <lineage>
        <taxon>Eukaryota</taxon>
        <taxon>Viridiplantae</taxon>
        <taxon>Streptophyta</taxon>
        <taxon>Embryophyta</taxon>
        <taxon>Tracheophyta</taxon>
        <taxon>Spermatophyta</taxon>
        <taxon>Magnoliopsida</taxon>
        <taxon>eudicotyledons</taxon>
        <taxon>Gunneridae</taxon>
        <taxon>Pentapetalae</taxon>
        <taxon>rosids</taxon>
        <taxon>fabids</taxon>
        <taxon>Fabales</taxon>
        <taxon>Fabaceae</taxon>
        <taxon>Papilionoideae</taxon>
        <taxon>50 kb inversion clade</taxon>
        <taxon>NPAAA clade</taxon>
        <taxon>Hologalegina</taxon>
        <taxon>IRL clade</taxon>
        <taxon>Fabeae</taxon>
        <taxon>Lathyrus</taxon>
    </lineage>
</organism>
<keyword evidence="3" id="KW-1185">Reference proteome</keyword>
<comment type="caution">
    <text evidence="2">The sequence shown here is derived from an EMBL/GenBank/DDBJ whole genome shotgun (WGS) entry which is preliminary data.</text>
</comment>
<evidence type="ECO:0000313" key="3">
    <source>
        <dbReference type="Proteomes" id="UP001058974"/>
    </source>
</evidence>
<reference evidence="2 3" key="1">
    <citation type="journal article" date="2022" name="Nat. Genet.">
        <title>Improved pea reference genome and pan-genome highlight genomic features and evolutionary characteristics.</title>
        <authorList>
            <person name="Yang T."/>
            <person name="Liu R."/>
            <person name="Luo Y."/>
            <person name="Hu S."/>
            <person name="Wang D."/>
            <person name="Wang C."/>
            <person name="Pandey M.K."/>
            <person name="Ge S."/>
            <person name="Xu Q."/>
            <person name="Li N."/>
            <person name="Li G."/>
            <person name="Huang Y."/>
            <person name="Saxena R.K."/>
            <person name="Ji Y."/>
            <person name="Li M."/>
            <person name="Yan X."/>
            <person name="He Y."/>
            <person name="Liu Y."/>
            <person name="Wang X."/>
            <person name="Xiang C."/>
            <person name="Varshney R.K."/>
            <person name="Ding H."/>
            <person name="Gao S."/>
            <person name="Zong X."/>
        </authorList>
    </citation>
    <scope>NUCLEOTIDE SEQUENCE [LARGE SCALE GENOMIC DNA]</scope>
    <source>
        <strain evidence="2 3">cv. Zhongwan 6</strain>
    </source>
</reference>